<keyword evidence="1" id="KW-0732">Signal</keyword>
<sequence>MKLSIVISACCTVLLSAPLYANWYEMTGQAPIEQGNINQAKQAAISDALERAALFAGVRVTSQQQLVAGIMQQHQLSLDSSSEIREIRLLSENYGNDRVTVTLQAEILPQRQSCQGAMQKKPLLLTQVELAARRDAIHGQLFELGQSATSQLARHLQDYSPALSVSSADYSLKPGQMTDNVNRQLFADGQQFVLLTSISDLSLGKRTSRFWQDDRWQRYFALDVALFDLFNNQLVYQQQYRTQAEWHSDTSAGSSHSQQFWQQAYGRKIDTVLKAVAKDVQQHTHCQGLLAQVSHINQHQLAMNKGSRQGLKLGDTVTVMQIQRFAGKDGLQKLHKSPVQLKITEISTDNAWASASTPALLSHLQIGDLISIGSARF</sequence>
<evidence type="ECO:0000313" key="6">
    <source>
        <dbReference type="Proteomes" id="UP000034228"/>
    </source>
</evidence>
<proteinExistence type="predicted"/>
<keyword evidence="6" id="KW-1185">Reference proteome</keyword>
<dbReference type="InterPro" id="IPR032386">
    <property type="entry name" value="FlgT_M"/>
</dbReference>
<comment type="caution">
    <text evidence="5">The sequence shown here is derived from an EMBL/GenBank/DDBJ whole genome shotgun (WGS) entry which is preliminary data.</text>
</comment>
<dbReference type="Gene3D" id="2.40.10.410">
    <property type="entry name" value="FlgT, C-terminal domain"/>
    <property type="match status" value="1"/>
</dbReference>
<dbReference type="InterPro" id="IPR038165">
    <property type="entry name" value="FlgT_C_sf"/>
</dbReference>
<feature type="signal peptide" evidence="1">
    <location>
        <begin position="1"/>
        <end position="21"/>
    </location>
</feature>
<dbReference type="Gene3D" id="3.40.50.10610">
    <property type="entry name" value="ABC-type transport auxiliary lipoprotein component"/>
    <property type="match status" value="1"/>
</dbReference>
<evidence type="ECO:0000259" key="3">
    <source>
        <dbReference type="Pfam" id="PF16539"/>
    </source>
</evidence>
<evidence type="ECO:0008006" key="7">
    <source>
        <dbReference type="Google" id="ProtNLM"/>
    </source>
</evidence>
<dbReference type="InterPro" id="IPR032370">
    <property type="entry name" value="FlgT_N"/>
</dbReference>
<feature type="domain" description="Flagellar assembly protein T middle" evidence="3">
    <location>
        <begin position="113"/>
        <end position="251"/>
    </location>
</feature>
<dbReference type="Gene3D" id="3.30.1660.40">
    <property type="entry name" value="FlgT, N-terminal domain"/>
    <property type="match status" value="1"/>
</dbReference>
<dbReference type="RefSeq" id="WP_046559066.1">
    <property type="nucleotide sequence ID" value="NZ_LAHO01000021.1"/>
</dbReference>
<dbReference type="InterPro" id="IPR032388">
    <property type="entry name" value="FlgT_C"/>
</dbReference>
<evidence type="ECO:0000259" key="2">
    <source>
        <dbReference type="Pfam" id="PF16538"/>
    </source>
</evidence>
<dbReference type="Proteomes" id="UP000034228">
    <property type="component" value="Unassembled WGS sequence"/>
</dbReference>
<dbReference type="AlphaFoldDB" id="A0A0M2V0Y6"/>
<organism evidence="5 6">
    <name type="scientific">Arsukibacterium ikkense</name>
    <dbReference type="NCBI Taxonomy" id="336831"/>
    <lineage>
        <taxon>Bacteria</taxon>
        <taxon>Pseudomonadati</taxon>
        <taxon>Pseudomonadota</taxon>
        <taxon>Gammaproteobacteria</taxon>
        <taxon>Chromatiales</taxon>
        <taxon>Chromatiaceae</taxon>
        <taxon>Arsukibacterium</taxon>
    </lineage>
</organism>
<protein>
    <recommendedName>
        <fullName evidence="7">Lipoprotein</fullName>
    </recommendedName>
</protein>
<dbReference type="PATRIC" id="fig|336831.14.peg.686"/>
<gene>
    <name evidence="5" type="ORF">WG68_17755</name>
</gene>
<evidence type="ECO:0000256" key="1">
    <source>
        <dbReference type="SAM" id="SignalP"/>
    </source>
</evidence>
<dbReference type="Pfam" id="PF16548">
    <property type="entry name" value="FlgT_N"/>
    <property type="match status" value="1"/>
</dbReference>
<evidence type="ECO:0000259" key="4">
    <source>
        <dbReference type="Pfam" id="PF16548"/>
    </source>
</evidence>
<feature type="chain" id="PRO_5005644151" description="Lipoprotein" evidence="1">
    <location>
        <begin position="22"/>
        <end position="377"/>
    </location>
</feature>
<feature type="domain" description="Flagellar assembly protein T N-terminal" evidence="4">
    <location>
        <begin position="23"/>
        <end position="108"/>
    </location>
</feature>
<evidence type="ECO:0000313" key="5">
    <source>
        <dbReference type="EMBL" id="KKO44034.1"/>
    </source>
</evidence>
<name>A0A0M2V0Y6_9GAMM</name>
<reference evidence="5 6" key="1">
    <citation type="submission" date="2015-03" db="EMBL/GenBank/DDBJ databases">
        <title>Draft genome sequences of two protease-producing strains of Arsukibacterium isolated from two cold and alkaline environments.</title>
        <authorList>
            <person name="Lylloff J.E."/>
            <person name="Skov L.B."/>
            <person name="Jepsen M."/>
            <person name="Hallin P.F."/>
            <person name="Sorensen S.J."/>
            <person name="Stougaard P."/>
            <person name="Glaring M.A."/>
        </authorList>
    </citation>
    <scope>NUCLEOTIDE SEQUENCE [LARGE SCALE GENOMIC DNA]</scope>
    <source>
        <strain evidence="5 6">GCM72</strain>
    </source>
</reference>
<dbReference type="STRING" id="336831.WG68_17755"/>
<feature type="domain" description="Flagellar assembly protein T C-terminal" evidence="2">
    <location>
        <begin position="300"/>
        <end position="370"/>
    </location>
</feature>
<dbReference type="EMBL" id="LAHO01000021">
    <property type="protein sequence ID" value="KKO44034.1"/>
    <property type="molecule type" value="Genomic_DNA"/>
</dbReference>
<dbReference type="Pfam" id="PF16538">
    <property type="entry name" value="FlgT_C"/>
    <property type="match status" value="1"/>
</dbReference>
<dbReference type="Pfam" id="PF16539">
    <property type="entry name" value="FlgT_M"/>
    <property type="match status" value="1"/>
</dbReference>
<accession>A0A0M2V0Y6</accession>
<dbReference type="InterPro" id="IPR038180">
    <property type="entry name" value="FlgT_N_sf"/>
</dbReference>